<gene>
    <name evidence="2" type="ORF">AYL99_06845</name>
</gene>
<evidence type="ECO:0000313" key="3">
    <source>
        <dbReference type="Proteomes" id="UP000078343"/>
    </source>
</evidence>
<accession>A0A178ZIC5</accession>
<organism evidence="2 3">
    <name type="scientific">Fonsecaea erecta</name>
    <dbReference type="NCBI Taxonomy" id="1367422"/>
    <lineage>
        <taxon>Eukaryota</taxon>
        <taxon>Fungi</taxon>
        <taxon>Dikarya</taxon>
        <taxon>Ascomycota</taxon>
        <taxon>Pezizomycotina</taxon>
        <taxon>Eurotiomycetes</taxon>
        <taxon>Chaetothyriomycetidae</taxon>
        <taxon>Chaetothyriales</taxon>
        <taxon>Herpotrichiellaceae</taxon>
        <taxon>Fonsecaea</taxon>
    </lineage>
</organism>
<feature type="region of interest" description="Disordered" evidence="1">
    <location>
        <begin position="80"/>
        <end position="99"/>
    </location>
</feature>
<name>A0A178ZIC5_9EURO</name>
<evidence type="ECO:0000256" key="1">
    <source>
        <dbReference type="SAM" id="MobiDB-lite"/>
    </source>
</evidence>
<dbReference type="EMBL" id="LVYI01000005">
    <property type="protein sequence ID" value="OAP59547.1"/>
    <property type="molecule type" value="Genomic_DNA"/>
</dbReference>
<dbReference type="OrthoDB" id="5302289at2759"/>
<dbReference type="AlphaFoldDB" id="A0A178ZIC5"/>
<dbReference type="Proteomes" id="UP000078343">
    <property type="component" value="Unassembled WGS sequence"/>
</dbReference>
<dbReference type="GeneID" id="30011013"/>
<keyword evidence="3" id="KW-1185">Reference proteome</keyword>
<reference evidence="2 3" key="1">
    <citation type="submission" date="2016-04" db="EMBL/GenBank/DDBJ databases">
        <title>Draft genome of Fonsecaea erecta CBS 125763.</title>
        <authorList>
            <person name="Weiss V.A."/>
            <person name="Vicente V.A."/>
            <person name="Raittz R.T."/>
            <person name="Moreno L.F."/>
            <person name="De Souza E.M."/>
            <person name="Pedrosa F.O."/>
            <person name="Steffens M.B."/>
            <person name="Faoro H."/>
            <person name="Tadra-Sfeir M.Z."/>
            <person name="Najafzadeh M.J."/>
            <person name="Felipe M.S."/>
            <person name="Teixeira M."/>
            <person name="Sun J."/>
            <person name="Xi L."/>
            <person name="Gomes R."/>
            <person name="De Azevedo C.M."/>
            <person name="Salgado C.G."/>
            <person name="Da Silva M.B."/>
            <person name="Nascimento M.F."/>
            <person name="Queiroz-Telles F."/>
            <person name="Attili D.S."/>
            <person name="Gorbushina A."/>
        </authorList>
    </citation>
    <scope>NUCLEOTIDE SEQUENCE [LARGE SCALE GENOMIC DNA]</scope>
    <source>
        <strain evidence="2 3">CBS 125763</strain>
    </source>
</reference>
<comment type="caution">
    <text evidence="2">The sequence shown here is derived from an EMBL/GenBank/DDBJ whole genome shotgun (WGS) entry which is preliminary data.</text>
</comment>
<proteinExistence type="predicted"/>
<feature type="compositionally biased region" description="Polar residues" evidence="1">
    <location>
        <begin position="85"/>
        <end position="99"/>
    </location>
</feature>
<protein>
    <submittedName>
        <fullName evidence="2">Uncharacterized protein</fullName>
    </submittedName>
</protein>
<evidence type="ECO:0000313" key="2">
    <source>
        <dbReference type="EMBL" id="OAP59547.1"/>
    </source>
</evidence>
<dbReference type="RefSeq" id="XP_018692914.1">
    <property type="nucleotide sequence ID" value="XM_018838354.1"/>
</dbReference>
<sequence>MSRTREMTVRQALQMAQNSSTGELDPQMLEILENYLGEVWNRIQADPDTYVMDGLEFPVFNLFRARSEFQNETARKAVSRYWDSQRATSNSNSNSEPQN</sequence>